<keyword evidence="7" id="KW-0496">Mitochondrion</keyword>
<dbReference type="InterPro" id="IPR002067">
    <property type="entry name" value="MCP"/>
</dbReference>
<evidence type="ECO:0000256" key="10">
    <source>
        <dbReference type="RuleBase" id="RU000488"/>
    </source>
</evidence>
<evidence type="ECO:0000256" key="2">
    <source>
        <dbReference type="ARBA" id="ARBA00006375"/>
    </source>
</evidence>
<comment type="similarity">
    <text evidence="2 10">Belongs to the mitochondrial carrier (TC 2.A.29) family.</text>
</comment>
<feature type="repeat" description="Solcar" evidence="9">
    <location>
        <begin position="250"/>
        <end position="355"/>
    </location>
</feature>
<evidence type="ECO:0000313" key="11">
    <source>
        <dbReference type="EMBL" id="GAA95912.1"/>
    </source>
</evidence>
<keyword evidence="8 9" id="KW-0472">Membrane</keyword>
<reference evidence="11 12" key="1">
    <citation type="journal article" date="2011" name="J. Gen. Appl. Microbiol.">
        <title>Draft genome sequencing of the enigmatic basidiomycete Mixia osmundae.</title>
        <authorList>
            <person name="Nishida H."/>
            <person name="Nagatsuka Y."/>
            <person name="Sugiyama J."/>
        </authorList>
    </citation>
    <scope>NUCLEOTIDE SEQUENCE [LARGE SCALE GENOMIC DNA]</scope>
    <source>
        <strain evidence="12">CBS 9802 / IAM 14324 / JCM 22182 / KY 12970</strain>
    </source>
</reference>
<dbReference type="InParanoid" id="G7DZA2"/>
<dbReference type="SUPFAM" id="SSF103506">
    <property type="entry name" value="Mitochondrial carrier"/>
    <property type="match status" value="1"/>
</dbReference>
<evidence type="ECO:0008006" key="13">
    <source>
        <dbReference type="Google" id="ProtNLM"/>
    </source>
</evidence>
<dbReference type="InterPro" id="IPR018108">
    <property type="entry name" value="MCP_transmembrane"/>
</dbReference>
<dbReference type="PANTHER" id="PTHR45683">
    <property type="entry name" value="MITOCHONDRIAL NICOTINAMIDE ADENINE DINUCLEOTIDE TRANSPORTER 1-RELATED-RELATED"/>
    <property type="match status" value="1"/>
</dbReference>
<feature type="repeat" description="Solcar" evidence="9">
    <location>
        <begin position="150"/>
        <end position="238"/>
    </location>
</feature>
<evidence type="ECO:0000256" key="9">
    <source>
        <dbReference type="PROSITE-ProRule" id="PRU00282"/>
    </source>
</evidence>
<dbReference type="RefSeq" id="XP_014571216.1">
    <property type="nucleotide sequence ID" value="XM_014715730.1"/>
</dbReference>
<accession>G7DZA2</accession>
<dbReference type="InterPro" id="IPR044712">
    <property type="entry name" value="SLC25A32-like"/>
</dbReference>
<dbReference type="eggNOG" id="KOG0764">
    <property type="taxonomic scope" value="Eukaryota"/>
</dbReference>
<feature type="repeat" description="Solcar" evidence="9">
    <location>
        <begin position="50"/>
        <end position="140"/>
    </location>
</feature>
<dbReference type="HOGENOM" id="CLU_015166_6_1_1"/>
<keyword evidence="12" id="KW-1185">Reference proteome</keyword>
<evidence type="ECO:0000256" key="1">
    <source>
        <dbReference type="ARBA" id="ARBA00004225"/>
    </source>
</evidence>
<dbReference type="GO" id="GO:0031966">
    <property type="term" value="C:mitochondrial membrane"/>
    <property type="evidence" value="ECO:0007669"/>
    <property type="project" value="UniProtKB-SubCell"/>
</dbReference>
<dbReference type="EMBL" id="BABT02000068">
    <property type="protein sequence ID" value="GAA95912.1"/>
    <property type="molecule type" value="Genomic_DNA"/>
</dbReference>
<dbReference type="OMA" id="AFYNGMG"/>
<organism evidence="11 12">
    <name type="scientific">Mixia osmundae (strain CBS 9802 / IAM 14324 / JCM 22182 / KY 12970)</name>
    <dbReference type="NCBI Taxonomy" id="764103"/>
    <lineage>
        <taxon>Eukaryota</taxon>
        <taxon>Fungi</taxon>
        <taxon>Dikarya</taxon>
        <taxon>Basidiomycota</taxon>
        <taxon>Pucciniomycotina</taxon>
        <taxon>Mixiomycetes</taxon>
        <taxon>Mixiales</taxon>
        <taxon>Mixiaceae</taxon>
        <taxon>Mixia</taxon>
    </lineage>
</organism>
<evidence type="ECO:0000256" key="5">
    <source>
        <dbReference type="ARBA" id="ARBA00022737"/>
    </source>
</evidence>
<evidence type="ECO:0000313" key="12">
    <source>
        <dbReference type="Proteomes" id="UP000009131"/>
    </source>
</evidence>
<keyword evidence="3 10" id="KW-0813">Transport</keyword>
<keyword evidence="4 9" id="KW-0812">Transmembrane</keyword>
<keyword evidence="6" id="KW-1133">Transmembrane helix</keyword>
<gene>
    <name evidence="11" type="primary">Mo02570</name>
    <name evidence="11" type="ORF">E5Q_02570</name>
</gene>
<dbReference type="FunCoup" id="G7DZA2">
    <property type="interactions" value="65"/>
</dbReference>
<comment type="caution">
    <text evidence="11">The sequence shown here is derived from an EMBL/GenBank/DDBJ whole genome shotgun (WGS) entry which is preliminary data.</text>
</comment>
<dbReference type="AlphaFoldDB" id="G7DZA2"/>
<dbReference type="Pfam" id="PF00153">
    <property type="entry name" value="Mito_carr"/>
    <property type="match status" value="3"/>
</dbReference>
<dbReference type="InterPro" id="IPR023395">
    <property type="entry name" value="MCP_dom_sf"/>
</dbReference>
<evidence type="ECO:0000256" key="7">
    <source>
        <dbReference type="ARBA" id="ARBA00023128"/>
    </source>
</evidence>
<sequence length="366" mass="40319">MLFAARLNSTAINFLRASVSFAPTSVRTGEASMRKTVLDRSAGHSTWSHLQGSESMIAGAGAGLVSAIVTCPLDVVKTKLQAQGFVQAGARGYHGLFGTLSRIWLEEGPRGLYRGLGPTVLGYLPTWAIYFTVYDRVKLAMAQNTQADENDWTAHITAAMVAGATGTICTNPLWVIKTRFMTQKVGEGEERYKHTLDAIQRMYKAEGWHGFYRGLVPSLIGVTHVAVQFPLYEHLKLVYRPADGSESPSRTILLCSSASKMVASIATYPHEILRTRLQIQKVGPKITRDGSALADHLATQQAKASNSYRGIVKTFQLIVREEGFRGFYRGLGVNLLRTVPSSAMTILTYEKLMWHLRDLSGSMNHH</sequence>
<keyword evidence="5" id="KW-0677">Repeat</keyword>
<dbReference type="PRINTS" id="PR00926">
    <property type="entry name" value="MITOCARRIER"/>
</dbReference>
<dbReference type="OrthoDB" id="10266426at2759"/>
<protein>
    <recommendedName>
        <fullName evidence="13">Mitochondrial carrier protein</fullName>
    </recommendedName>
</protein>
<proteinExistence type="inferred from homology"/>
<dbReference type="Gene3D" id="1.50.40.10">
    <property type="entry name" value="Mitochondrial carrier domain"/>
    <property type="match status" value="2"/>
</dbReference>
<dbReference type="Proteomes" id="UP000009131">
    <property type="component" value="Unassembled WGS sequence"/>
</dbReference>
<evidence type="ECO:0000256" key="3">
    <source>
        <dbReference type="ARBA" id="ARBA00022448"/>
    </source>
</evidence>
<dbReference type="FunFam" id="1.50.40.10:FF:000075">
    <property type="entry name" value="Nicotinamide adenine dinucleotide transporter 2, mitochondrial"/>
    <property type="match status" value="1"/>
</dbReference>
<dbReference type="PROSITE" id="PS50920">
    <property type="entry name" value="SOLCAR"/>
    <property type="match status" value="3"/>
</dbReference>
<name>G7DZA2_MIXOS</name>
<evidence type="ECO:0000256" key="8">
    <source>
        <dbReference type="ARBA" id="ARBA00023136"/>
    </source>
</evidence>
<dbReference type="GO" id="GO:0015215">
    <property type="term" value="F:nucleotide transmembrane transporter activity"/>
    <property type="evidence" value="ECO:0007669"/>
    <property type="project" value="UniProtKB-ARBA"/>
</dbReference>
<evidence type="ECO:0000256" key="4">
    <source>
        <dbReference type="ARBA" id="ARBA00022692"/>
    </source>
</evidence>
<reference evidence="11 12" key="2">
    <citation type="journal article" date="2012" name="Open Biol.">
        <title>Characteristics of nucleosomes and linker DNA regions on the genome of the basidiomycete Mixia osmundae revealed by mono- and dinucleosome mapping.</title>
        <authorList>
            <person name="Nishida H."/>
            <person name="Kondo S."/>
            <person name="Matsumoto T."/>
            <person name="Suzuki Y."/>
            <person name="Yoshikawa H."/>
            <person name="Taylor T.D."/>
            <person name="Sugiyama J."/>
        </authorList>
    </citation>
    <scope>NUCLEOTIDE SEQUENCE [LARGE SCALE GENOMIC DNA]</scope>
    <source>
        <strain evidence="12">CBS 9802 / IAM 14324 / JCM 22182 / KY 12970</strain>
    </source>
</reference>
<comment type="subcellular location">
    <subcellularLocation>
        <location evidence="1">Mitochondrion membrane</location>
        <topology evidence="1">Multi-pass membrane protein</topology>
    </subcellularLocation>
</comment>
<evidence type="ECO:0000256" key="6">
    <source>
        <dbReference type="ARBA" id="ARBA00022989"/>
    </source>
</evidence>